<dbReference type="KEGG" id="rmai:MACH21_29750"/>
<feature type="domain" description="Endonuclease/exonuclease/phosphatase" evidence="1">
    <location>
        <begin position="45"/>
        <end position="327"/>
    </location>
</feature>
<evidence type="ECO:0000313" key="3">
    <source>
        <dbReference type="Proteomes" id="UP001337723"/>
    </source>
</evidence>
<dbReference type="SUPFAM" id="SSF56219">
    <property type="entry name" value="DNase I-like"/>
    <property type="match status" value="1"/>
</dbReference>
<dbReference type="InterPro" id="IPR005135">
    <property type="entry name" value="Endo/exonuclease/phosphatase"/>
</dbReference>
<evidence type="ECO:0000313" key="2">
    <source>
        <dbReference type="EMBL" id="BDW86798.1"/>
    </source>
</evidence>
<keyword evidence="3" id="KW-1185">Reference proteome</keyword>
<dbReference type="Gene3D" id="3.60.10.10">
    <property type="entry name" value="Endonuclease/exonuclease/phosphatase"/>
    <property type="match status" value="1"/>
</dbReference>
<sequence>MVLAGLPAGADALRIASFHTQLTREGPGLLLRDILRGGDGQVAASVAVIAAAGADVLVLQEVDFDADGLALAALADAVEAAGLSYPYRLALRPNTGRPTGVDIDGDGRSWRARDAQGYGHFNGQGGMAVLSRHPIGAVRDFSDLLWADLPGSAAQAVLPQAALPVLRLASVAAWDVAVELPGGPLHLLALHATPPVFDGPEDRNGWRNADELRFWALYLDGWSPGGLPFAARDFAVIGTLNVDPSRGEGRREGLGALLDHPRLQDVVPRRPGGGMETADWPDPVPGDLRVDYILPAARLTVTGAGVLWPEGEEGALPASVAAMASDHRLVWIDLAWPPE</sequence>
<dbReference type="InterPro" id="IPR036691">
    <property type="entry name" value="Endo/exonu/phosph_ase_sf"/>
</dbReference>
<gene>
    <name evidence="2" type="ORF">MACH21_29750</name>
</gene>
<dbReference type="GO" id="GO:0003824">
    <property type="term" value="F:catalytic activity"/>
    <property type="evidence" value="ECO:0007669"/>
    <property type="project" value="InterPro"/>
</dbReference>
<protein>
    <recommendedName>
        <fullName evidence="1">Endonuclease/exonuclease/phosphatase domain-containing protein</fullName>
    </recommendedName>
</protein>
<dbReference type="Proteomes" id="UP001337723">
    <property type="component" value="Chromosome"/>
</dbReference>
<reference evidence="2 3" key="1">
    <citation type="submission" date="2023-01" db="EMBL/GenBank/DDBJ databases">
        <title>Complete genome sequence of Roseicyclus marinus strain Dej080120_10.</title>
        <authorList>
            <person name="Ueki S."/>
            <person name="Maruyama F."/>
        </authorList>
    </citation>
    <scope>NUCLEOTIDE SEQUENCE [LARGE SCALE GENOMIC DNA]</scope>
    <source>
        <strain evidence="2 3">Dej080120_10</strain>
    </source>
</reference>
<dbReference type="Pfam" id="PF03372">
    <property type="entry name" value="Exo_endo_phos"/>
    <property type="match status" value="1"/>
</dbReference>
<evidence type="ECO:0000259" key="1">
    <source>
        <dbReference type="Pfam" id="PF03372"/>
    </source>
</evidence>
<dbReference type="EMBL" id="AP027266">
    <property type="protein sequence ID" value="BDW86798.1"/>
    <property type="molecule type" value="Genomic_DNA"/>
</dbReference>
<dbReference type="RefSeq" id="WP_338276626.1">
    <property type="nucleotide sequence ID" value="NZ_AP027266.1"/>
</dbReference>
<accession>A0AA48HEI2</accession>
<dbReference type="AlphaFoldDB" id="A0AA48HEI2"/>
<proteinExistence type="predicted"/>
<name>A0AA48HEI2_9RHOB</name>
<organism evidence="2 3">
    <name type="scientific">Roseicyclus marinus</name>
    <dbReference type="NCBI Taxonomy" id="2161673"/>
    <lineage>
        <taxon>Bacteria</taxon>
        <taxon>Pseudomonadati</taxon>
        <taxon>Pseudomonadota</taxon>
        <taxon>Alphaproteobacteria</taxon>
        <taxon>Rhodobacterales</taxon>
        <taxon>Roseobacteraceae</taxon>
        <taxon>Roseicyclus</taxon>
    </lineage>
</organism>